<dbReference type="Proteomes" id="UP001153709">
    <property type="component" value="Chromosome 9"/>
</dbReference>
<dbReference type="EMBL" id="OU898284">
    <property type="protein sequence ID" value="CAG9840330.1"/>
    <property type="molecule type" value="Genomic_DNA"/>
</dbReference>
<dbReference type="AlphaFoldDB" id="A0A9N9XI27"/>
<gene>
    <name evidence="2" type="ORF">DIABBA_LOCUS12979</name>
</gene>
<protein>
    <submittedName>
        <fullName evidence="2">Uncharacterized protein</fullName>
    </submittedName>
</protein>
<dbReference type="OrthoDB" id="10651136at2759"/>
<evidence type="ECO:0000313" key="2">
    <source>
        <dbReference type="EMBL" id="CAG9840330.1"/>
    </source>
</evidence>
<proteinExistence type="predicted"/>
<organism evidence="2 3">
    <name type="scientific">Diabrotica balteata</name>
    <name type="common">Banded cucumber beetle</name>
    <dbReference type="NCBI Taxonomy" id="107213"/>
    <lineage>
        <taxon>Eukaryota</taxon>
        <taxon>Metazoa</taxon>
        <taxon>Ecdysozoa</taxon>
        <taxon>Arthropoda</taxon>
        <taxon>Hexapoda</taxon>
        <taxon>Insecta</taxon>
        <taxon>Pterygota</taxon>
        <taxon>Neoptera</taxon>
        <taxon>Endopterygota</taxon>
        <taxon>Coleoptera</taxon>
        <taxon>Polyphaga</taxon>
        <taxon>Cucujiformia</taxon>
        <taxon>Chrysomeloidea</taxon>
        <taxon>Chrysomelidae</taxon>
        <taxon>Galerucinae</taxon>
        <taxon>Diabroticina</taxon>
        <taxon>Diabroticites</taxon>
        <taxon>Diabrotica</taxon>
    </lineage>
</organism>
<evidence type="ECO:0000313" key="3">
    <source>
        <dbReference type="Proteomes" id="UP001153709"/>
    </source>
</evidence>
<sequence>MSKKIKLYLRKEQDRETAVQWLEKSDDDYLSERDGLSDDLELDDNLEVAEYEPEILQNETESSVNFVHRSLAFELDEEKTYTVVTNGTMQRNKRSYKQLEMLSEQDLEDLLAEIPSDKKSIVSSGSDSDYEDLPVVHREVNFRRQKKNTAIDIKNITFDLRSFRPICDLLDLIELADDSAKEFYRGLAQFPRNSQDLDNIADTDPDKDNYFSDDDF</sequence>
<feature type="region of interest" description="Disordered" evidence="1">
    <location>
        <begin position="195"/>
        <end position="216"/>
    </location>
</feature>
<evidence type="ECO:0000256" key="1">
    <source>
        <dbReference type="SAM" id="MobiDB-lite"/>
    </source>
</evidence>
<name>A0A9N9XI27_DIABA</name>
<accession>A0A9N9XI27</accession>
<keyword evidence="3" id="KW-1185">Reference proteome</keyword>
<reference evidence="2" key="1">
    <citation type="submission" date="2022-01" db="EMBL/GenBank/DDBJ databases">
        <authorList>
            <person name="King R."/>
        </authorList>
    </citation>
    <scope>NUCLEOTIDE SEQUENCE</scope>
</reference>